<dbReference type="EMBL" id="CAJNBJ010000017">
    <property type="protein sequence ID" value="CAE6768510.1"/>
    <property type="molecule type" value="Genomic_DNA"/>
</dbReference>
<evidence type="ECO:0000313" key="3">
    <source>
        <dbReference type="EMBL" id="CAE6768510.1"/>
    </source>
</evidence>
<feature type="domain" description="YhcG PDDEXK nuclease" evidence="1">
    <location>
        <begin position="205"/>
        <end position="358"/>
    </location>
</feature>
<dbReference type="Pfam" id="PF06250">
    <property type="entry name" value="YhcG_C"/>
    <property type="match status" value="1"/>
</dbReference>
<dbReference type="Pfam" id="PF17761">
    <property type="entry name" value="DUF1016_N"/>
    <property type="match status" value="1"/>
</dbReference>
<feature type="domain" description="YhcG N-terminal" evidence="2">
    <location>
        <begin position="23"/>
        <end position="180"/>
    </location>
</feature>
<proteinExistence type="predicted"/>
<keyword evidence="4" id="KW-1185">Reference proteome</keyword>
<dbReference type="RefSeq" id="WP_213043026.1">
    <property type="nucleotide sequence ID" value="NZ_CAJNBJ010000017.1"/>
</dbReference>
<dbReference type="InterPro" id="IPR011856">
    <property type="entry name" value="tRNA_endonuc-like_dom_sf"/>
</dbReference>
<dbReference type="InterPro" id="IPR053148">
    <property type="entry name" value="PD-DEXK-like_domain"/>
</dbReference>
<dbReference type="Gene3D" id="3.40.1350.10">
    <property type="match status" value="1"/>
</dbReference>
<dbReference type="Proteomes" id="UP000675880">
    <property type="component" value="Unassembled WGS sequence"/>
</dbReference>
<dbReference type="PANTHER" id="PTHR30547:SF5">
    <property type="entry name" value="NUCLEASE YHCG-RELATED"/>
    <property type="match status" value="1"/>
</dbReference>
<reference evidence="3 4" key="1">
    <citation type="submission" date="2021-02" db="EMBL/GenBank/DDBJ databases">
        <authorList>
            <person name="Han P."/>
        </authorList>
    </citation>
    <scope>NUCLEOTIDE SEQUENCE [LARGE SCALE GENOMIC DNA]</scope>
    <source>
        <strain evidence="3">Candidatus Nitrospira sp. ZN2</strain>
    </source>
</reference>
<evidence type="ECO:0000259" key="2">
    <source>
        <dbReference type="Pfam" id="PF17761"/>
    </source>
</evidence>
<dbReference type="InterPro" id="IPR009362">
    <property type="entry name" value="YhcG_C"/>
</dbReference>
<dbReference type="EC" id="3.1.-.-" evidence="3"/>
<accession>A0ABN7LVB3</accession>
<dbReference type="PANTHER" id="PTHR30547">
    <property type="entry name" value="UNCHARACTERIZED PROTEIN YHCG-RELATED"/>
    <property type="match status" value="1"/>
</dbReference>
<dbReference type="InterPro" id="IPR041527">
    <property type="entry name" value="YhcG_N"/>
</dbReference>
<comment type="caution">
    <text evidence="3">The sequence shown here is derived from an EMBL/GenBank/DDBJ whole genome shotgun (WGS) entry which is preliminary data.</text>
</comment>
<dbReference type="GO" id="GO:0016787">
    <property type="term" value="F:hydrolase activity"/>
    <property type="evidence" value="ECO:0007669"/>
    <property type="project" value="UniProtKB-KW"/>
</dbReference>
<name>A0ABN7LVB3_9BACT</name>
<evidence type="ECO:0000259" key="1">
    <source>
        <dbReference type="Pfam" id="PF06250"/>
    </source>
</evidence>
<protein>
    <submittedName>
        <fullName evidence="3">Nuclease YhcG</fullName>
        <ecNumber evidence="3">3.1.-.-</ecNumber>
    </submittedName>
</protein>
<evidence type="ECO:0000313" key="4">
    <source>
        <dbReference type="Proteomes" id="UP000675880"/>
    </source>
</evidence>
<organism evidence="3 4">
    <name type="scientific">Nitrospira defluvii</name>
    <dbReference type="NCBI Taxonomy" id="330214"/>
    <lineage>
        <taxon>Bacteria</taxon>
        <taxon>Pseudomonadati</taxon>
        <taxon>Nitrospirota</taxon>
        <taxon>Nitrospiria</taxon>
        <taxon>Nitrospirales</taxon>
        <taxon>Nitrospiraceae</taxon>
        <taxon>Nitrospira</taxon>
    </lineage>
</organism>
<gene>
    <name evidence="3" type="primary">yhcG</name>
    <name evidence="3" type="ORF">NSPZN2_40160</name>
</gene>
<keyword evidence="3" id="KW-0378">Hydrolase</keyword>
<sequence length="369" mass="42591">MKKATTKKRLAPGRSLGPLIEQVRALVQSARRTAAVNMNTLQVLTNFGIGRLIVEHEQQGHDRAAYGKETLKHLAVNLTAEFGRGFSERNLEYMRKFFLVWKERLPQISQKPSAKLPSSMMAQPPSGTYPVPFTLSWSHYVVLLSIRNEEERGFYEIESAQSGWSVPELKRQVNSSLYERLALSRDKIRVRRLAEEGHIAASPSDMLKDPYILEFLGLEDKPAYSESDLESAIIGKLQHFLLELGKGFLFEARQKRFTFDEDHFFVDLVFYNRLLRCYVLLDLKIGKLTHQDLGQMQMYVNYFDRHVKQAGEHPTVGIILCKKKHDALVEITLPKNANIFASEYQLYLPSKEDLRQRLLEWTADEEDTR</sequence>